<gene>
    <name evidence="1" type="ORF">AVEN_255248_1</name>
</gene>
<reference evidence="1 2" key="1">
    <citation type="journal article" date="2019" name="Sci. Rep.">
        <title>Orb-weaving spider Araneus ventricosus genome elucidates the spidroin gene catalogue.</title>
        <authorList>
            <person name="Kono N."/>
            <person name="Nakamura H."/>
            <person name="Ohtoshi R."/>
            <person name="Moran D.A.P."/>
            <person name="Shinohara A."/>
            <person name="Yoshida Y."/>
            <person name="Fujiwara M."/>
            <person name="Mori M."/>
            <person name="Tomita M."/>
            <person name="Arakawa K."/>
        </authorList>
    </citation>
    <scope>NUCLEOTIDE SEQUENCE [LARGE SCALE GENOMIC DNA]</scope>
</reference>
<sequence length="143" mass="16313">MKLNSIQRKFLLNISGAYSTTPTVALQVIEEIISLHIKAKQEAAYARTDRLRKTCNYNNINFNPNNYEDGTTSTKFHPSIFQLEDRISLKKQFLQCHGPFPTYLKQYNIRNDSCGCGNLGNPFHCATSCLCTMHIYGSYYGLD</sequence>
<accession>A0A4Y2BCU9</accession>
<proteinExistence type="predicted"/>
<dbReference type="AlphaFoldDB" id="A0A4Y2BCU9"/>
<dbReference type="EMBL" id="BGPR01000063">
    <property type="protein sequence ID" value="GBL89116.1"/>
    <property type="molecule type" value="Genomic_DNA"/>
</dbReference>
<keyword evidence="2" id="KW-1185">Reference proteome</keyword>
<protein>
    <submittedName>
        <fullName evidence="1">Uncharacterized protein</fullName>
    </submittedName>
</protein>
<evidence type="ECO:0000313" key="2">
    <source>
        <dbReference type="Proteomes" id="UP000499080"/>
    </source>
</evidence>
<evidence type="ECO:0000313" key="1">
    <source>
        <dbReference type="EMBL" id="GBL89116.1"/>
    </source>
</evidence>
<name>A0A4Y2BCU9_ARAVE</name>
<organism evidence="1 2">
    <name type="scientific">Araneus ventricosus</name>
    <name type="common">Orbweaver spider</name>
    <name type="synonym">Epeira ventricosa</name>
    <dbReference type="NCBI Taxonomy" id="182803"/>
    <lineage>
        <taxon>Eukaryota</taxon>
        <taxon>Metazoa</taxon>
        <taxon>Ecdysozoa</taxon>
        <taxon>Arthropoda</taxon>
        <taxon>Chelicerata</taxon>
        <taxon>Arachnida</taxon>
        <taxon>Araneae</taxon>
        <taxon>Araneomorphae</taxon>
        <taxon>Entelegynae</taxon>
        <taxon>Araneoidea</taxon>
        <taxon>Araneidae</taxon>
        <taxon>Araneus</taxon>
    </lineage>
</organism>
<dbReference type="Proteomes" id="UP000499080">
    <property type="component" value="Unassembled WGS sequence"/>
</dbReference>
<comment type="caution">
    <text evidence="1">The sequence shown here is derived from an EMBL/GenBank/DDBJ whole genome shotgun (WGS) entry which is preliminary data.</text>
</comment>